<dbReference type="Proteomes" id="UP000676336">
    <property type="component" value="Unassembled WGS sequence"/>
</dbReference>
<dbReference type="InterPro" id="IPR050135">
    <property type="entry name" value="dGTPase-like"/>
</dbReference>
<dbReference type="EMBL" id="CAJOBI010202694">
    <property type="protein sequence ID" value="CAF4996250.1"/>
    <property type="molecule type" value="Genomic_DNA"/>
</dbReference>
<gene>
    <name evidence="3" type="ORF">SMN809_LOCUS56465</name>
    <name evidence="4" type="ORF">SMN809_LOCUS56553</name>
</gene>
<proteinExistence type="inferred from homology"/>
<protein>
    <recommendedName>
        <fullName evidence="2">HD domain-containing protein</fullName>
    </recommendedName>
</protein>
<dbReference type="InterPro" id="IPR003607">
    <property type="entry name" value="HD/PDEase_dom"/>
</dbReference>
<dbReference type="AlphaFoldDB" id="A0A8S3DCP3"/>
<dbReference type="PANTHER" id="PTHR11373:SF4">
    <property type="entry name" value="DEOXYNUCLEOSIDE TRIPHOSPHATE TRIPHOSPHOHYDROLASE SAMHD1"/>
    <property type="match status" value="1"/>
</dbReference>
<evidence type="ECO:0000313" key="4">
    <source>
        <dbReference type="EMBL" id="CAF4996250.1"/>
    </source>
</evidence>
<feature type="non-terminal residue" evidence="3">
    <location>
        <position position="51"/>
    </location>
</feature>
<reference evidence="3" key="1">
    <citation type="submission" date="2021-02" db="EMBL/GenBank/DDBJ databases">
        <authorList>
            <person name="Nowell W R."/>
        </authorList>
    </citation>
    <scope>NUCLEOTIDE SEQUENCE</scope>
</reference>
<feature type="non-terminal residue" evidence="3">
    <location>
        <position position="1"/>
    </location>
</feature>
<dbReference type="GO" id="GO:0008832">
    <property type="term" value="F:dGTPase activity"/>
    <property type="evidence" value="ECO:0007669"/>
    <property type="project" value="TreeGrafter"/>
</dbReference>
<dbReference type="GO" id="GO:0005634">
    <property type="term" value="C:nucleus"/>
    <property type="evidence" value="ECO:0007669"/>
    <property type="project" value="TreeGrafter"/>
</dbReference>
<sequence>RLCQKQPELNITPKDILCVQMAALCHDLGHGPFSHTFEDVITILRPELHWI</sequence>
<name>A0A8S3DCP3_9BILA</name>
<dbReference type="EMBL" id="CAJOBI010201968">
    <property type="protein sequence ID" value="CAF4994365.1"/>
    <property type="molecule type" value="Genomic_DNA"/>
</dbReference>
<evidence type="ECO:0000313" key="5">
    <source>
        <dbReference type="Proteomes" id="UP000676336"/>
    </source>
</evidence>
<accession>A0A8S3DCP3</accession>
<feature type="domain" description="HD" evidence="2">
    <location>
        <begin position="10"/>
        <end position="40"/>
    </location>
</feature>
<evidence type="ECO:0000259" key="2">
    <source>
        <dbReference type="Pfam" id="PF01966"/>
    </source>
</evidence>
<dbReference type="SUPFAM" id="SSF109604">
    <property type="entry name" value="HD-domain/PDEase-like"/>
    <property type="match status" value="1"/>
</dbReference>
<dbReference type="CDD" id="cd00077">
    <property type="entry name" value="HDc"/>
    <property type="match status" value="1"/>
</dbReference>
<dbReference type="PANTHER" id="PTHR11373">
    <property type="entry name" value="DEOXYNUCLEOSIDE TRIPHOSPHATE TRIPHOSPHOHYDROLASE"/>
    <property type="match status" value="1"/>
</dbReference>
<evidence type="ECO:0000313" key="3">
    <source>
        <dbReference type="EMBL" id="CAF4994365.1"/>
    </source>
</evidence>
<comment type="caution">
    <text evidence="3">The sequence shown here is derived from an EMBL/GenBank/DDBJ whole genome shotgun (WGS) entry which is preliminary data.</text>
</comment>
<dbReference type="Pfam" id="PF01966">
    <property type="entry name" value="HD"/>
    <property type="match status" value="1"/>
</dbReference>
<evidence type="ECO:0000256" key="1">
    <source>
        <dbReference type="ARBA" id="ARBA00005776"/>
    </source>
</evidence>
<organism evidence="3 5">
    <name type="scientific">Rotaria magnacalcarata</name>
    <dbReference type="NCBI Taxonomy" id="392030"/>
    <lineage>
        <taxon>Eukaryota</taxon>
        <taxon>Metazoa</taxon>
        <taxon>Spiralia</taxon>
        <taxon>Gnathifera</taxon>
        <taxon>Rotifera</taxon>
        <taxon>Eurotatoria</taxon>
        <taxon>Bdelloidea</taxon>
        <taxon>Philodinida</taxon>
        <taxon>Philodinidae</taxon>
        <taxon>Rotaria</taxon>
    </lineage>
</organism>
<dbReference type="GO" id="GO:0006203">
    <property type="term" value="P:dGTP catabolic process"/>
    <property type="evidence" value="ECO:0007669"/>
    <property type="project" value="TreeGrafter"/>
</dbReference>
<comment type="similarity">
    <text evidence="1">Belongs to the SAMHD1 family.</text>
</comment>
<dbReference type="InterPro" id="IPR006674">
    <property type="entry name" value="HD_domain"/>
</dbReference>
<dbReference type="Gene3D" id="1.10.3210.10">
    <property type="entry name" value="Hypothetical protein af1432"/>
    <property type="match status" value="1"/>
</dbReference>